<sequence length="31" mass="3414">MNQKIATCDTFSIDVEAVQQSKEEIAASNIE</sequence>
<name>A0A317Z4C8_STAPS</name>
<gene>
    <name evidence="1" type="ORF">DD924_17240</name>
</gene>
<dbReference type="AlphaFoldDB" id="A0A317Z4C8"/>
<dbReference type="EMBL" id="QEIV01001998">
    <property type="protein sequence ID" value="PWZ94533.1"/>
    <property type="molecule type" value="Genomic_DNA"/>
</dbReference>
<dbReference type="Proteomes" id="UP000246351">
    <property type="component" value="Unassembled WGS sequence"/>
</dbReference>
<proteinExistence type="predicted"/>
<accession>A0A317Z4C8</accession>
<dbReference type="STRING" id="937773.SPSINT_1019"/>
<evidence type="ECO:0000313" key="2">
    <source>
        <dbReference type="Proteomes" id="UP000246351"/>
    </source>
</evidence>
<feature type="non-terminal residue" evidence="1">
    <location>
        <position position="31"/>
    </location>
</feature>
<reference evidence="1 2" key="1">
    <citation type="journal article" date="2018" name="Vet. Microbiol.">
        <title>Clonal diversity and geographic distribution of methicillin-resistant Staphylococcus pseudintermedius from Australian animals: Discovery of novel sequence types.</title>
        <authorList>
            <person name="Worthing K.A."/>
            <person name="Abraham S."/>
            <person name="Coombs G.W."/>
            <person name="Pang S."/>
            <person name="Saputra S."/>
            <person name="Jordan D."/>
            <person name="Trott D.J."/>
            <person name="Norris J.M."/>
        </authorList>
    </citation>
    <scope>NUCLEOTIDE SEQUENCE [LARGE SCALE GENOMIC DNA]</scope>
    <source>
        <strain evidence="1 2">ST71 3</strain>
    </source>
</reference>
<evidence type="ECO:0000313" key="1">
    <source>
        <dbReference type="EMBL" id="PWZ94533.1"/>
    </source>
</evidence>
<organism evidence="1 2">
    <name type="scientific">Staphylococcus pseudintermedius</name>
    <dbReference type="NCBI Taxonomy" id="283734"/>
    <lineage>
        <taxon>Bacteria</taxon>
        <taxon>Bacillati</taxon>
        <taxon>Bacillota</taxon>
        <taxon>Bacilli</taxon>
        <taxon>Bacillales</taxon>
        <taxon>Staphylococcaceae</taxon>
        <taxon>Staphylococcus</taxon>
        <taxon>Staphylococcus intermedius group</taxon>
    </lineage>
</organism>
<comment type="caution">
    <text evidence="1">The sequence shown here is derived from an EMBL/GenBank/DDBJ whole genome shotgun (WGS) entry which is preliminary data.</text>
</comment>
<protein>
    <submittedName>
        <fullName evidence="1">Transcriptional regulator</fullName>
    </submittedName>
</protein>